<reference evidence="3 4" key="1">
    <citation type="submission" date="2014-03" db="EMBL/GenBank/DDBJ databases">
        <title>Genome sequence of Sphingobium yanoikuyae B1.</title>
        <authorList>
            <person name="Gan H.M."/>
            <person name="Gan H.Y."/>
            <person name="Savka M.A."/>
        </authorList>
    </citation>
    <scope>NUCLEOTIDE SEQUENCE [LARGE SCALE GENOMIC DNA]</scope>
    <source>
        <strain evidence="3 4">B1</strain>
    </source>
</reference>
<feature type="domain" description="GmrSD restriction endonucleases N-terminal" evidence="1">
    <location>
        <begin position="12"/>
        <end position="225"/>
    </location>
</feature>
<evidence type="ECO:0008006" key="5">
    <source>
        <dbReference type="Google" id="ProtNLM"/>
    </source>
</evidence>
<name>A0A084E4W6_SPHYA</name>
<dbReference type="Pfam" id="PF07510">
    <property type="entry name" value="GmrSD_C"/>
    <property type="match status" value="1"/>
</dbReference>
<evidence type="ECO:0000259" key="2">
    <source>
        <dbReference type="Pfam" id="PF07510"/>
    </source>
</evidence>
<evidence type="ECO:0000313" key="3">
    <source>
        <dbReference type="EMBL" id="KEZ13008.1"/>
    </source>
</evidence>
<dbReference type="EMBL" id="JGVR01000060">
    <property type="protein sequence ID" value="KEZ13008.1"/>
    <property type="molecule type" value="Genomic_DNA"/>
</dbReference>
<dbReference type="Pfam" id="PF03235">
    <property type="entry name" value="GmrSD_N"/>
    <property type="match status" value="1"/>
</dbReference>
<protein>
    <recommendedName>
        <fullName evidence="5">DUF262 domain-containing protein</fullName>
    </recommendedName>
</protein>
<dbReference type="PATRIC" id="fig|13690.10.peg.5192"/>
<dbReference type="PANTHER" id="PTHR35149">
    <property type="entry name" value="SLL5132 PROTEIN"/>
    <property type="match status" value="1"/>
</dbReference>
<sequence>MQLNPQHVTIDELLSGRLFRIPDYQRAYSWQAKQRVDLFNDIEEVAQSGFDHFMATVVGLGRESCNIGSKRYKIVDLVDGQQRITTIVILLKAIEQALDNEHTERDKRDLGELLIKDDEHSVVLLQTNHDSSDVFLQYVRTGRAADTQAPTASDQNVIDAIAECEAFVANWVESRPLVELLSTIRNKLSLIYHEIADEAVVYRVFEVLNSRGLDVKWVDKTKSRLMALIYEHVPDSVRQEGLHEMHTIWKDVYRTLGLDLRLGDEALAFAGTWKLPTSPRRVLSEEDASIEIANAAGDTIRTIMDAARWLRRVVNKVVSLDNDRRRSAVARVRQARFVAVAILLRGFEEETERDLLAAWERVTFRIYTLGGADTRKRVGEYVELGYEIINAVLEPTAIKQRLLDIGHGYSIDEVIDEDGSTWEEWYGGWSAEVRYLLFRYEEHLAKEKGEHVDPLAWEKIWAADPAKSIEHITPRSSKEPWVHHLGNLTMLPPRTNSKLSDKPPAEKAATYVEGGVKATAAVGRELLQGIVWDEEAAKRRAADIEKFVRVEWGE</sequence>
<dbReference type="AlphaFoldDB" id="A0A084E4W6"/>
<dbReference type="eggNOG" id="COG1479">
    <property type="taxonomic scope" value="Bacteria"/>
</dbReference>
<dbReference type="InterPro" id="IPR004919">
    <property type="entry name" value="GmrSD_N"/>
</dbReference>
<dbReference type="InterPro" id="IPR011089">
    <property type="entry name" value="GmrSD_C"/>
</dbReference>
<organism evidence="3 4">
    <name type="scientific">Sphingobium yanoikuyae</name>
    <name type="common">Sphingomonas yanoikuyae</name>
    <dbReference type="NCBI Taxonomy" id="13690"/>
    <lineage>
        <taxon>Bacteria</taxon>
        <taxon>Pseudomonadati</taxon>
        <taxon>Pseudomonadota</taxon>
        <taxon>Alphaproteobacteria</taxon>
        <taxon>Sphingomonadales</taxon>
        <taxon>Sphingomonadaceae</taxon>
        <taxon>Sphingobium</taxon>
    </lineage>
</organism>
<dbReference type="PANTHER" id="PTHR35149:SF1">
    <property type="entry name" value="DUF5655 DOMAIN-CONTAINING PROTEIN"/>
    <property type="match status" value="1"/>
</dbReference>
<proteinExistence type="predicted"/>
<gene>
    <name evidence="3" type="ORF">CP98_05023</name>
</gene>
<evidence type="ECO:0000259" key="1">
    <source>
        <dbReference type="Pfam" id="PF03235"/>
    </source>
</evidence>
<evidence type="ECO:0000313" key="4">
    <source>
        <dbReference type="Proteomes" id="UP000028534"/>
    </source>
</evidence>
<accession>A0A084E4W6</accession>
<comment type="caution">
    <text evidence="3">The sequence shown here is derived from an EMBL/GenBank/DDBJ whole genome shotgun (WGS) entry which is preliminary data.</text>
</comment>
<dbReference type="Proteomes" id="UP000028534">
    <property type="component" value="Unassembled WGS sequence"/>
</dbReference>
<feature type="domain" description="GmrSD restriction endonucleases C-terminal" evidence="2">
    <location>
        <begin position="420"/>
        <end position="544"/>
    </location>
</feature>